<keyword evidence="7 12" id="KW-0378">Hydrolase</keyword>
<dbReference type="GO" id="GO:0006190">
    <property type="term" value="P:inosine salvage"/>
    <property type="evidence" value="ECO:0007669"/>
    <property type="project" value="EnsemblFungi"/>
</dbReference>
<keyword evidence="6" id="KW-0547">Nucleotide-binding</keyword>
<dbReference type="EC" id="3.1.3.-" evidence="12"/>
<dbReference type="PIRSF" id="PIRSF028836">
    <property type="entry name" value="ISN1"/>
    <property type="match status" value="1"/>
</dbReference>
<dbReference type="AlphaFoldDB" id="I6NDQ8"/>
<dbReference type="KEGG" id="erc:Ecym_5451"/>
<sequence>MSSRYRVEYHLKTHRKDQFIDWIKGLLAVPFVLHSVTAASTAREKYKNVFIDIENLIEEKRKIDSDESLTHGLHISRLDRLVPSIGRFFTPLPLAEAFLQQDEKRAISARTLVSPSFNDIRQILNTAQILQVARSGELRMLTFDGDVTIYEDGGSLAPKAKIVTRLIRLLEMGLYIGIVTAAGYDDSENYEQRLVGLIKELEQSPHLSLEVKKRLCVMGGESNFLFQYDEENSRAKFKKVSEYDWMPQELHGWGHEDIKATLDLAETTFKKLKQSLKLPPETTIIRKNRAVGIVPGQRWDPELQEFVRVTILRESLEELVLSVKTHLDAFPPAQRIKYSCFDGGSDVWCDIGGKDLGIQSLQYFNDPLNPIKPNESLHIGDQFAPVGSANDFKARLSGCTVWISSPQETLETLDEIIANWKKN</sequence>
<dbReference type="eggNOG" id="ENOG502QR24">
    <property type="taxonomic scope" value="Eukaryota"/>
</dbReference>
<protein>
    <recommendedName>
        <fullName evidence="4 12">IMP-specific 5'-nucleotidase 1</fullName>
        <ecNumber evidence="12">3.1.3.-</ecNumber>
    </recommendedName>
</protein>
<dbReference type="FunCoup" id="I6NDQ8">
    <property type="interactions" value="98"/>
</dbReference>
<keyword evidence="5" id="KW-0479">Metal-binding</keyword>
<evidence type="ECO:0000256" key="7">
    <source>
        <dbReference type="ARBA" id="ARBA00022801"/>
    </source>
</evidence>
<keyword evidence="8" id="KW-0067">ATP-binding</keyword>
<comment type="subunit">
    <text evidence="3 12">Homotetramer.</text>
</comment>
<dbReference type="PANTHER" id="PTHR28213">
    <property type="entry name" value="IMP-SPECIFIC 5'-NUCLEOTIDASE 1"/>
    <property type="match status" value="1"/>
</dbReference>
<gene>
    <name evidence="13" type="ordered locus">Ecym_5451</name>
</gene>
<dbReference type="GO" id="GO:0005524">
    <property type="term" value="F:ATP binding"/>
    <property type="evidence" value="ECO:0007669"/>
    <property type="project" value="UniProtKB-KW"/>
</dbReference>
<evidence type="ECO:0000313" key="14">
    <source>
        <dbReference type="Proteomes" id="UP000006790"/>
    </source>
</evidence>
<evidence type="ECO:0000256" key="6">
    <source>
        <dbReference type="ARBA" id="ARBA00022741"/>
    </source>
</evidence>
<accession>I6NDQ8</accession>
<dbReference type="GO" id="GO:0000287">
    <property type="term" value="F:magnesium ion binding"/>
    <property type="evidence" value="ECO:0007669"/>
    <property type="project" value="InterPro"/>
</dbReference>
<evidence type="ECO:0000256" key="8">
    <source>
        <dbReference type="ARBA" id="ARBA00022840"/>
    </source>
</evidence>
<keyword evidence="14" id="KW-1185">Reference proteome</keyword>
<reference evidence="13 14" key="1">
    <citation type="journal article" date="2011" name="G3 (Bethesda)">
        <title>Genome evolution in the Eremothecium clade of the Saccharomyces complex revealed by comparative genomics.</title>
        <authorList>
            <person name="Wendland J."/>
            <person name="Walther A."/>
        </authorList>
    </citation>
    <scope>NUCLEOTIDE SEQUENCE [LARGE SCALE GENOMIC DNA]</scope>
    <source>
        <strain evidence="14">CBS 270.75 / DBVPG 7215 / KCTC 17166 / NRRL Y-17582</strain>
    </source>
</reference>
<organism evidence="13 14">
    <name type="scientific">Eremothecium cymbalariae (strain CBS 270.75 / DBVPG 7215 / KCTC 17166 / NRRL Y-17582)</name>
    <name type="common">Yeast</name>
    <dbReference type="NCBI Taxonomy" id="931890"/>
    <lineage>
        <taxon>Eukaryota</taxon>
        <taxon>Fungi</taxon>
        <taxon>Dikarya</taxon>
        <taxon>Ascomycota</taxon>
        <taxon>Saccharomycotina</taxon>
        <taxon>Saccharomycetes</taxon>
        <taxon>Saccharomycetales</taxon>
        <taxon>Saccharomycetaceae</taxon>
        <taxon>Eremothecium</taxon>
    </lineage>
</organism>
<evidence type="ECO:0000256" key="5">
    <source>
        <dbReference type="ARBA" id="ARBA00022723"/>
    </source>
</evidence>
<dbReference type="GO" id="GO:0008253">
    <property type="term" value="F:5'-nucleotidase activity"/>
    <property type="evidence" value="ECO:0007669"/>
    <property type="project" value="EnsemblFungi"/>
</dbReference>
<comment type="cofactor">
    <cofactor evidence="1 12">
        <name>Mg(2+)</name>
        <dbReference type="ChEBI" id="CHEBI:18420"/>
    </cofactor>
</comment>
<dbReference type="SUPFAM" id="SSF56784">
    <property type="entry name" value="HAD-like"/>
    <property type="match status" value="1"/>
</dbReference>
<evidence type="ECO:0000256" key="3">
    <source>
        <dbReference type="ARBA" id="ARBA00011881"/>
    </source>
</evidence>
<comment type="catalytic activity">
    <reaction evidence="11">
        <text>IMP + H2O = inosine + phosphate</text>
        <dbReference type="Rhea" id="RHEA:27718"/>
        <dbReference type="ChEBI" id="CHEBI:15377"/>
        <dbReference type="ChEBI" id="CHEBI:17596"/>
        <dbReference type="ChEBI" id="CHEBI:43474"/>
        <dbReference type="ChEBI" id="CHEBI:58053"/>
        <dbReference type="EC" id="3.1.3.99"/>
    </reaction>
</comment>
<dbReference type="PANTHER" id="PTHR28213:SF1">
    <property type="entry name" value="IMP-SPECIFIC 5'-NUCLEOTIDASE 1"/>
    <property type="match status" value="1"/>
</dbReference>
<evidence type="ECO:0000256" key="11">
    <source>
        <dbReference type="ARBA" id="ARBA00047413"/>
    </source>
</evidence>
<dbReference type="GeneID" id="11468543"/>
<dbReference type="InterPro" id="IPR036412">
    <property type="entry name" value="HAD-like_sf"/>
</dbReference>
<comment type="function">
    <text evidence="12">IMP-specific 5'-nucleotidase involved in IMP (inositol monophosphate) degradation.</text>
</comment>
<evidence type="ECO:0000313" key="13">
    <source>
        <dbReference type="EMBL" id="AET40200.1"/>
    </source>
</evidence>
<dbReference type="Proteomes" id="UP000006790">
    <property type="component" value="Chromosome 5"/>
</dbReference>
<evidence type="ECO:0000256" key="4">
    <source>
        <dbReference type="ARBA" id="ARBA00015544"/>
    </source>
</evidence>
<dbReference type="InParanoid" id="I6NDQ8"/>
<evidence type="ECO:0000256" key="9">
    <source>
        <dbReference type="ARBA" id="ARBA00022842"/>
    </source>
</evidence>
<name>I6NDQ8_ERECY</name>
<keyword evidence="10 12" id="KW-0546">Nucleotide metabolism</keyword>
<evidence type="ECO:0000256" key="12">
    <source>
        <dbReference type="PIRNR" id="PIRNR028836"/>
    </source>
</evidence>
<proteinExistence type="inferred from homology"/>
<dbReference type="GO" id="GO:0071590">
    <property type="term" value="P:nicotinamide riboside biosynthetic process"/>
    <property type="evidence" value="ECO:0007669"/>
    <property type="project" value="EnsemblFungi"/>
</dbReference>
<dbReference type="STRING" id="931890.I6NDQ8"/>
<comment type="similarity">
    <text evidence="2 12">Belongs to the ISN1 family.</text>
</comment>
<dbReference type="RefSeq" id="XP_003647017.1">
    <property type="nucleotide sequence ID" value="XM_003646969.1"/>
</dbReference>
<evidence type="ECO:0000256" key="10">
    <source>
        <dbReference type="ARBA" id="ARBA00023080"/>
    </source>
</evidence>
<evidence type="ECO:0000256" key="2">
    <source>
        <dbReference type="ARBA" id="ARBA00005307"/>
    </source>
</evidence>
<dbReference type="OMA" id="WGVLACQ"/>
<dbReference type="GO" id="GO:0071592">
    <property type="term" value="P:nicotinic acid riboside biosynthetic process"/>
    <property type="evidence" value="ECO:0007669"/>
    <property type="project" value="EnsemblFungi"/>
</dbReference>
<dbReference type="GO" id="GO:0009117">
    <property type="term" value="P:nucleotide metabolic process"/>
    <property type="evidence" value="ECO:0007669"/>
    <property type="project" value="UniProtKB-KW"/>
</dbReference>
<dbReference type="Pfam" id="PF06437">
    <property type="entry name" value="ISN1"/>
    <property type="match status" value="1"/>
</dbReference>
<dbReference type="InterPro" id="IPR009453">
    <property type="entry name" value="ISN1"/>
</dbReference>
<evidence type="ECO:0000256" key="1">
    <source>
        <dbReference type="ARBA" id="ARBA00001946"/>
    </source>
</evidence>
<dbReference type="EMBL" id="CP002501">
    <property type="protein sequence ID" value="AET40200.1"/>
    <property type="molecule type" value="Genomic_DNA"/>
</dbReference>
<dbReference type="HOGENOM" id="CLU_031816_1_0_1"/>
<keyword evidence="9 12" id="KW-0460">Magnesium</keyword>
<dbReference type="OrthoDB" id="185373at2759"/>